<proteinExistence type="predicted"/>
<sequence>MQHDGHHWGDAPFEEFLEAELLGLAERAQAKGICIDCLSDRLILELVVGLMRNGVAETEVLSIVHEAFDEADAEAGERRGAPHRLH</sequence>
<dbReference type="EMBL" id="JBFNXX010000032">
    <property type="protein sequence ID" value="MEW9922137.1"/>
    <property type="molecule type" value="Genomic_DNA"/>
</dbReference>
<reference evidence="1 2" key="1">
    <citation type="submission" date="2024-07" db="EMBL/GenBank/DDBJ databases">
        <title>Marimonas sp.nov., isolated from tidal-flat sediment.</title>
        <authorList>
            <person name="Jayan J.N."/>
            <person name="Lee S.S."/>
        </authorList>
    </citation>
    <scope>NUCLEOTIDE SEQUENCE [LARGE SCALE GENOMIC DNA]</scope>
    <source>
        <strain evidence="1 2">MJW-29</strain>
    </source>
</reference>
<dbReference type="RefSeq" id="WP_367879833.1">
    <property type="nucleotide sequence ID" value="NZ_JBFNXX010000032.1"/>
</dbReference>
<evidence type="ECO:0000313" key="1">
    <source>
        <dbReference type="EMBL" id="MEW9922137.1"/>
    </source>
</evidence>
<protein>
    <submittedName>
        <fullName evidence="1">Uncharacterized protein</fullName>
    </submittedName>
</protein>
<comment type="caution">
    <text evidence="1">The sequence shown here is derived from an EMBL/GenBank/DDBJ whole genome shotgun (WGS) entry which is preliminary data.</text>
</comment>
<evidence type="ECO:0000313" key="2">
    <source>
        <dbReference type="Proteomes" id="UP001556098"/>
    </source>
</evidence>
<dbReference type="Proteomes" id="UP001556098">
    <property type="component" value="Unassembled WGS sequence"/>
</dbReference>
<organism evidence="1 2">
    <name type="scientific">Sulfitobacter sediminis</name>
    <dbReference type="NCBI Taxonomy" id="3234186"/>
    <lineage>
        <taxon>Bacteria</taxon>
        <taxon>Pseudomonadati</taxon>
        <taxon>Pseudomonadota</taxon>
        <taxon>Alphaproteobacteria</taxon>
        <taxon>Rhodobacterales</taxon>
        <taxon>Roseobacteraceae</taxon>
        <taxon>Sulfitobacter</taxon>
    </lineage>
</organism>
<gene>
    <name evidence="1" type="ORF">AB2B41_21230</name>
</gene>
<accession>A0ABV3RT16</accession>
<name>A0ABV3RT16_9RHOB</name>
<keyword evidence="2" id="KW-1185">Reference proteome</keyword>